<evidence type="ECO:0000256" key="1">
    <source>
        <dbReference type="SAM" id="SignalP"/>
    </source>
</evidence>
<dbReference type="CDD" id="cd08566">
    <property type="entry name" value="GDPD_AtGDE_like"/>
    <property type="match status" value="1"/>
</dbReference>
<dbReference type="GO" id="GO:0006644">
    <property type="term" value="P:phospholipid metabolic process"/>
    <property type="evidence" value="ECO:0007669"/>
    <property type="project" value="TreeGrafter"/>
</dbReference>
<dbReference type="PROSITE" id="PS51704">
    <property type="entry name" value="GP_PDE"/>
    <property type="match status" value="1"/>
</dbReference>
<accession>A0A5C5WHD1</accession>
<proteinExistence type="predicted"/>
<comment type="caution">
    <text evidence="3">The sequence shown here is derived from an EMBL/GenBank/DDBJ whole genome shotgun (WGS) entry which is preliminary data.</text>
</comment>
<dbReference type="GO" id="GO:0070291">
    <property type="term" value="P:N-acylethanolamine metabolic process"/>
    <property type="evidence" value="ECO:0007669"/>
    <property type="project" value="TreeGrafter"/>
</dbReference>
<organism evidence="3 4">
    <name type="scientific">Rubripirellula amarantea</name>
    <dbReference type="NCBI Taxonomy" id="2527999"/>
    <lineage>
        <taxon>Bacteria</taxon>
        <taxon>Pseudomonadati</taxon>
        <taxon>Planctomycetota</taxon>
        <taxon>Planctomycetia</taxon>
        <taxon>Pirellulales</taxon>
        <taxon>Pirellulaceae</taxon>
        <taxon>Rubripirellula</taxon>
    </lineage>
</organism>
<evidence type="ECO:0000313" key="4">
    <source>
        <dbReference type="Proteomes" id="UP000316598"/>
    </source>
</evidence>
<feature type="domain" description="GP-PDE" evidence="2">
    <location>
        <begin position="37"/>
        <end position="292"/>
    </location>
</feature>
<keyword evidence="1" id="KW-0732">Signal</keyword>
<dbReference type="Gene3D" id="3.20.20.190">
    <property type="entry name" value="Phosphatidylinositol (PI) phosphodiesterase"/>
    <property type="match status" value="1"/>
</dbReference>
<evidence type="ECO:0000259" key="2">
    <source>
        <dbReference type="PROSITE" id="PS51704"/>
    </source>
</evidence>
<dbReference type="EMBL" id="SJPI01000002">
    <property type="protein sequence ID" value="TWT50198.1"/>
    <property type="molecule type" value="Genomic_DNA"/>
</dbReference>
<feature type="signal peptide" evidence="1">
    <location>
        <begin position="1"/>
        <end position="18"/>
    </location>
</feature>
<gene>
    <name evidence="3" type="primary">glpQ1_2</name>
    <name evidence="3" type="ORF">Pla22_29390</name>
</gene>
<sequence length="292" mass="32521" precursor="true">MKVLVSFIVGCFVSVAFAQAESPSTNHRLSGNQSKFVMVAAHRGGYANDKQNQAPENSVANVAVAIKQGYDVFETDIQRTADGVFVIIHDETIDRETNGTGMAKDMKWNELKKLKKRYRDGSLSDQSVATLEDLLVAGKGKILFKPDLKPGIIEHFDELARLISRLEMADQVFLRTGFKDAPTIKQCFDNGTPRVEVMFKVKSEAQVRAIIRDFQPKTIQVNLAAGDIVSRTEKAAIREAVANAVLVETHSDGEPSQWLELAQLGVRMFHTSKPDLMLKFLNQNGWRDRGVE</sequence>
<reference evidence="3 4" key="1">
    <citation type="submission" date="2019-02" db="EMBL/GenBank/DDBJ databases">
        <title>Deep-cultivation of Planctomycetes and their phenomic and genomic characterization uncovers novel biology.</title>
        <authorList>
            <person name="Wiegand S."/>
            <person name="Jogler M."/>
            <person name="Boedeker C."/>
            <person name="Pinto D."/>
            <person name="Vollmers J."/>
            <person name="Rivas-Marin E."/>
            <person name="Kohn T."/>
            <person name="Peeters S.H."/>
            <person name="Heuer A."/>
            <person name="Rast P."/>
            <person name="Oberbeckmann S."/>
            <person name="Bunk B."/>
            <person name="Jeske O."/>
            <person name="Meyerdierks A."/>
            <person name="Storesund J.E."/>
            <person name="Kallscheuer N."/>
            <person name="Luecker S."/>
            <person name="Lage O.M."/>
            <person name="Pohl T."/>
            <person name="Merkel B.J."/>
            <person name="Hornburger P."/>
            <person name="Mueller R.-W."/>
            <person name="Bruemmer F."/>
            <person name="Labrenz M."/>
            <person name="Spormann A.M."/>
            <person name="Op Den Camp H."/>
            <person name="Overmann J."/>
            <person name="Amann R."/>
            <person name="Jetten M.S.M."/>
            <person name="Mascher T."/>
            <person name="Medema M.H."/>
            <person name="Devos D.P."/>
            <person name="Kaster A.-K."/>
            <person name="Ovreas L."/>
            <person name="Rohde M."/>
            <person name="Galperin M.Y."/>
            <person name="Jogler C."/>
        </authorList>
    </citation>
    <scope>NUCLEOTIDE SEQUENCE [LARGE SCALE GENOMIC DNA]</scope>
    <source>
        <strain evidence="3 4">Pla22</strain>
    </source>
</reference>
<dbReference type="OrthoDB" id="238714at2"/>
<feature type="chain" id="PRO_5022957455" evidence="1">
    <location>
        <begin position="19"/>
        <end position="292"/>
    </location>
</feature>
<dbReference type="EC" id="3.1.4.46" evidence="3"/>
<dbReference type="PANTHER" id="PTHR46320">
    <property type="entry name" value="GLYCEROPHOSPHODIESTER PHOSPHODIESTERASE 1"/>
    <property type="match status" value="1"/>
</dbReference>
<dbReference type="PANTHER" id="PTHR46320:SF1">
    <property type="entry name" value="GLYCEROPHOSPHODIESTER PHOSPHODIESTERASE 1"/>
    <property type="match status" value="1"/>
</dbReference>
<dbReference type="Pfam" id="PF03009">
    <property type="entry name" value="GDPD"/>
    <property type="match status" value="1"/>
</dbReference>
<name>A0A5C5WHD1_9BACT</name>
<dbReference type="GO" id="GO:0005886">
    <property type="term" value="C:plasma membrane"/>
    <property type="evidence" value="ECO:0007669"/>
    <property type="project" value="TreeGrafter"/>
</dbReference>
<dbReference type="GO" id="GO:0008889">
    <property type="term" value="F:glycerophosphodiester phosphodiesterase activity"/>
    <property type="evidence" value="ECO:0007669"/>
    <property type="project" value="UniProtKB-EC"/>
</dbReference>
<dbReference type="SUPFAM" id="SSF51695">
    <property type="entry name" value="PLC-like phosphodiesterases"/>
    <property type="match status" value="1"/>
</dbReference>
<keyword evidence="4" id="KW-1185">Reference proteome</keyword>
<dbReference type="InterPro" id="IPR030395">
    <property type="entry name" value="GP_PDE_dom"/>
</dbReference>
<dbReference type="GO" id="GO:0006580">
    <property type="term" value="P:ethanolamine metabolic process"/>
    <property type="evidence" value="ECO:0007669"/>
    <property type="project" value="TreeGrafter"/>
</dbReference>
<keyword evidence="3" id="KW-0378">Hydrolase</keyword>
<dbReference type="RefSeq" id="WP_146515468.1">
    <property type="nucleotide sequence ID" value="NZ_SJPI01000002.1"/>
</dbReference>
<protein>
    <submittedName>
        <fullName evidence="3">Putative glycerophosphoryl diester phosphodiesterase 1</fullName>
        <ecNumber evidence="3">3.1.4.46</ecNumber>
    </submittedName>
</protein>
<dbReference type="Proteomes" id="UP000316598">
    <property type="component" value="Unassembled WGS sequence"/>
</dbReference>
<dbReference type="InterPro" id="IPR017946">
    <property type="entry name" value="PLC-like_Pdiesterase_TIM-brl"/>
</dbReference>
<dbReference type="AlphaFoldDB" id="A0A5C5WHD1"/>
<evidence type="ECO:0000313" key="3">
    <source>
        <dbReference type="EMBL" id="TWT50198.1"/>
    </source>
</evidence>